<organism evidence="7 8">
    <name type="scientific">Pseudonocardia humida</name>
    <dbReference type="NCBI Taxonomy" id="2800819"/>
    <lineage>
        <taxon>Bacteria</taxon>
        <taxon>Bacillati</taxon>
        <taxon>Actinomycetota</taxon>
        <taxon>Actinomycetes</taxon>
        <taxon>Pseudonocardiales</taxon>
        <taxon>Pseudonocardiaceae</taxon>
        <taxon>Pseudonocardia</taxon>
    </lineage>
</organism>
<keyword evidence="3" id="KW-0804">Transcription</keyword>
<dbReference type="EMBL" id="JAGSOV010000020">
    <property type="protein sequence ID" value="MCO1655211.1"/>
    <property type="molecule type" value="Genomic_DNA"/>
</dbReference>
<dbReference type="PRINTS" id="PR00455">
    <property type="entry name" value="HTHTETR"/>
</dbReference>
<evidence type="ECO:0000259" key="6">
    <source>
        <dbReference type="PROSITE" id="PS50977"/>
    </source>
</evidence>
<feature type="compositionally biased region" description="Basic and acidic residues" evidence="5">
    <location>
        <begin position="44"/>
        <end position="59"/>
    </location>
</feature>
<evidence type="ECO:0000256" key="2">
    <source>
        <dbReference type="ARBA" id="ARBA00023125"/>
    </source>
</evidence>
<dbReference type="Proteomes" id="UP001165283">
    <property type="component" value="Unassembled WGS sequence"/>
</dbReference>
<gene>
    <name evidence="7" type="ORF">KDL28_09110</name>
</gene>
<evidence type="ECO:0000256" key="3">
    <source>
        <dbReference type="ARBA" id="ARBA00023163"/>
    </source>
</evidence>
<accession>A0ABT0ZWX3</accession>
<feature type="compositionally biased region" description="Basic and acidic residues" evidence="5">
    <location>
        <begin position="20"/>
        <end position="31"/>
    </location>
</feature>
<sequence>MRCRPCPHRTSSGVAVAYPDSDRPAIRERPAVRGSGGSRGQLGHADRAAAGDGPGRDGEAAAAHTSSPTAALQPPPPPVTMPRSPSTACAVGNRPARPSSAAGVVETTPVAGVTTATTTAAKRPVPRKAATSPCTTAAKATPAVGDDHDPARASGRRGRTRARLLDAAVDVFAERGVEGATVELICERAGFTRGAFYSNFATKEELLLAAAEHVLQVSLQRIEEAADRLVLDPGADHAAQIDALVAHFLGPEDPRGVRIEAELRRLAQDDPRARALVLRMNEHVESRVLGVVGSVEAMGSLRLRAEPIVVVRTLVALHRQSAELAWLTGAEIDLTLLTSYVLVATEPAG</sequence>
<feature type="compositionally biased region" description="Low complexity" evidence="5">
    <location>
        <begin position="101"/>
        <end position="121"/>
    </location>
</feature>
<keyword evidence="8" id="KW-1185">Reference proteome</keyword>
<keyword evidence="2 4" id="KW-0238">DNA-binding</keyword>
<comment type="caution">
    <text evidence="7">The sequence shown here is derived from an EMBL/GenBank/DDBJ whole genome shotgun (WGS) entry which is preliminary data.</text>
</comment>
<dbReference type="PANTHER" id="PTHR47506">
    <property type="entry name" value="TRANSCRIPTIONAL REGULATORY PROTEIN"/>
    <property type="match status" value="1"/>
</dbReference>
<dbReference type="SUPFAM" id="SSF46689">
    <property type="entry name" value="Homeodomain-like"/>
    <property type="match status" value="1"/>
</dbReference>
<proteinExistence type="predicted"/>
<keyword evidence="1" id="KW-0805">Transcription regulation</keyword>
<reference evidence="7" key="1">
    <citation type="submission" date="2021-04" db="EMBL/GenBank/DDBJ databases">
        <title>Pseudonocardia sp. nov., isolated from sandy soil of mangrove forest.</title>
        <authorList>
            <person name="Zan Z."/>
            <person name="Huang R."/>
            <person name="Liu W."/>
        </authorList>
    </citation>
    <scope>NUCLEOTIDE SEQUENCE</scope>
    <source>
        <strain evidence="7">S2-4</strain>
    </source>
</reference>
<evidence type="ECO:0000256" key="5">
    <source>
        <dbReference type="SAM" id="MobiDB-lite"/>
    </source>
</evidence>
<protein>
    <submittedName>
        <fullName evidence="7">TetR/AcrR family transcriptional regulator</fullName>
    </submittedName>
</protein>
<feature type="compositionally biased region" description="Low complexity" evidence="5">
    <location>
        <begin position="60"/>
        <end position="72"/>
    </location>
</feature>
<evidence type="ECO:0000313" key="8">
    <source>
        <dbReference type="Proteomes" id="UP001165283"/>
    </source>
</evidence>
<dbReference type="InterPro" id="IPR001647">
    <property type="entry name" value="HTH_TetR"/>
</dbReference>
<evidence type="ECO:0000256" key="4">
    <source>
        <dbReference type="PROSITE-ProRule" id="PRU00335"/>
    </source>
</evidence>
<evidence type="ECO:0000256" key="1">
    <source>
        <dbReference type="ARBA" id="ARBA00023015"/>
    </source>
</evidence>
<dbReference type="PANTHER" id="PTHR47506:SF7">
    <property type="entry name" value="TRANSCRIPTIONAL REGULATORY PROTEIN"/>
    <property type="match status" value="1"/>
</dbReference>
<dbReference type="Gene3D" id="1.10.357.10">
    <property type="entry name" value="Tetracycline Repressor, domain 2"/>
    <property type="match status" value="1"/>
</dbReference>
<feature type="DNA-binding region" description="H-T-H motif" evidence="4">
    <location>
        <begin position="181"/>
        <end position="200"/>
    </location>
</feature>
<feature type="region of interest" description="Disordered" evidence="5">
    <location>
        <begin position="1"/>
        <end position="158"/>
    </location>
</feature>
<feature type="domain" description="HTH tetR-type" evidence="6">
    <location>
        <begin position="158"/>
        <end position="218"/>
    </location>
</feature>
<dbReference type="Pfam" id="PF00440">
    <property type="entry name" value="TetR_N"/>
    <property type="match status" value="1"/>
</dbReference>
<name>A0ABT0ZWX3_9PSEU</name>
<dbReference type="InterPro" id="IPR009057">
    <property type="entry name" value="Homeodomain-like_sf"/>
</dbReference>
<dbReference type="PROSITE" id="PS50977">
    <property type="entry name" value="HTH_TETR_2"/>
    <property type="match status" value="1"/>
</dbReference>
<evidence type="ECO:0000313" key="7">
    <source>
        <dbReference type="EMBL" id="MCO1655211.1"/>
    </source>
</evidence>